<dbReference type="RefSeq" id="WP_132691749.1">
    <property type="nucleotide sequence ID" value="NZ_SKBU01000018.1"/>
</dbReference>
<evidence type="ECO:0000256" key="8">
    <source>
        <dbReference type="ARBA" id="ARBA00035585"/>
    </source>
</evidence>
<feature type="transmembrane region" description="Helical" evidence="10">
    <location>
        <begin position="31"/>
        <end position="53"/>
    </location>
</feature>
<evidence type="ECO:0000313" key="11">
    <source>
        <dbReference type="EMBL" id="TCJ16142.1"/>
    </source>
</evidence>
<comment type="activity regulation">
    <text evidence="10">Na(+) is not transported, but it plays an essential structural role and its presence is essential for fluoride channel function.</text>
</comment>
<keyword evidence="10" id="KW-0813">Transport</keyword>
<dbReference type="AlphaFoldDB" id="A0A4V2NW57"/>
<keyword evidence="10" id="KW-0479">Metal-binding</keyword>
<dbReference type="Pfam" id="PF02537">
    <property type="entry name" value="CRCB"/>
    <property type="match status" value="1"/>
</dbReference>
<dbReference type="HAMAP" id="MF_00454">
    <property type="entry name" value="FluC"/>
    <property type="match status" value="1"/>
</dbReference>
<evidence type="ECO:0000256" key="1">
    <source>
        <dbReference type="ARBA" id="ARBA00004651"/>
    </source>
</evidence>
<comment type="function">
    <text evidence="9 10">Fluoride-specific ion channel. Important for reducing fluoride concentration in the cell, thus reducing its toxicity.</text>
</comment>
<evidence type="ECO:0000313" key="12">
    <source>
        <dbReference type="Proteomes" id="UP000295244"/>
    </source>
</evidence>
<evidence type="ECO:0000256" key="7">
    <source>
        <dbReference type="ARBA" id="ARBA00035120"/>
    </source>
</evidence>
<protein>
    <recommendedName>
        <fullName evidence="10">Fluoride-specific ion channel FluC</fullName>
    </recommendedName>
</protein>
<evidence type="ECO:0000256" key="4">
    <source>
        <dbReference type="ARBA" id="ARBA00022989"/>
    </source>
</evidence>
<dbReference type="GO" id="GO:0046872">
    <property type="term" value="F:metal ion binding"/>
    <property type="evidence" value="ECO:0007669"/>
    <property type="project" value="UniProtKB-KW"/>
</dbReference>
<keyword evidence="12" id="KW-1185">Reference proteome</keyword>
<reference evidence="11 12" key="1">
    <citation type="submission" date="2019-03" db="EMBL/GenBank/DDBJ databases">
        <title>Whole genome sequence of a novel Rubrobacter taiwanensis strain, isolated from Yellowstone National Park.</title>
        <authorList>
            <person name="Freed S."/>
            <person name="Ramaley R.F."/>
            <person name="Kyndt J.A."/>
        </authorList>
    </citation>
    <scope>NUCLEOTIDE SEQUENCE [LARGE SCALE GENOMIC DNA]</scope>
    <source>
        <strain evidence="11 12">Yellowstone</strain>
    </source>
</reference>
<feature type="transmembrane region" description="Helical" evidence="10">
    <location>
        <begin position="95"/>
        <end position="117"/>
    </location>
</feature>
<dbReference type="GO" id="GO:0005886">
    <property type="term" value="C:plasma membrane"/>
    <property type="evidence" value="ECO:0007669"/>
    <property type="project" value="UniProtKB-SubCell"/>
</dbReference>
<dbReference type="InterPro" id="IPR003691">
    <property type="entry name" value="FluC"/>
</dbReference>
<name>A0A4V2NW57_9ACTN</name>
<accession>A0A4V2NW57</accession>
<evidence type="ECO:0000256" key="6">
    <source>
        <dbReference type="ARBA" id="ARBA00023303"/>
    </source>
</evidence>
<dbReference type="GO" id="GO:0140114">
    <property type="term" value="P:cellular detoxification of fluoride"/>
    <property type="evidence" value="ECO:0007669"/>
    <property type="project" value="UniProtKB-UniRule"/>
</dbReference>
<sequence length="133" mass="14293">MNTLFVALGGAVGAGSRYLLDSWITSLYGTAFPWGTFIINVSGCFLIGAVLHYVEEGVLSNRSRAFFAVGMLGGYTTFSIFSYESLQLLSAGNLAGYMLNAFGQVLLGLLAVYLGVIMARGTRRVWRTGRGSK</sequence>
<proteinExistence type="inferred from homology"/>
<evidence type="ECO:0000256" key="3">
    <source>
        <dbReference type="ARBA" id="ARBA00022692"/>
    </source>
</evidence>
<keyword evidence="10" id="KW-0406">Ion transport</keyword>
<comment type="catalytic activity">
    <reaction evidence="8">
        <text>fluoride(in) = fluoride(out)</text>
        <dbReference type="Rhea" id="RHEA:76159"/>
        <dbReference type="ChEBI" id="CHEBI:17051"/>
    </reaction>
    <physiologicalReaction direction="left-to-right" evidence="8">
        <dbReference type="Rhea" id="RHEA:76160"/>
    </physiologicalReaction>
</comment>
<feature type="binding site" evidence="10">
    <location>
        <position position="73"/>
    </location>
    <ligand>
        <name>Na(+)</name>
        <dbReference type="ChEBI" id="CHEBI:29101"/>
        <note>structural</note>
    </ligand>
</feature>
<evidence type="ECO:0000256" key="2">
    <source>
        <dbReference type="ARBA" id="ARBA00022475"/>
    </source>
</evidence>
<keyword evidence="5 10" id="KW-0472">Membrane</keyword>
<feature type="binding site" evidence="10">
    <location>
        <position position="76"/>
    </location>
    <ligand>
        <name>Na(+)</name>
        <dbReference type="ChEBI" id="CHEBI:29101"/>
        <note>structural</note>
    </ligand>
</feature>
<evidence type="ECO:0000256" key="9">
    <source>
        <dbReference type="ARBA" id="ARBA00049940"/>
    </source>
</evidence>
<keyword evidence="2 10" id="KW-1003">Cell membrane</keyword>
<dbReference type="NCBIfam" id="TIGR00494">
    <property type="entry name" value="crcB"/>
    <property type="match status" value="1"/>
</dbReference>
<evidence type="ECO:0000256" key="5">
    <source>
        <dbReference type="ARBA" id="ARBA00023136"/>
    </source>
</evidence>
<keyword evidence="3 10" id="KW-0812">Transmembrane</keyword>
<dbReference type="PANTHER" id="PTHR28259">
    <property type="entry name" value="FLUORIDE EXPORT PROTEIN 1-RELATED"/>
    <property type="match status" value="1"/>
</dbReference>
<feature type="transmembrane region" description="Helical" evidence="10">
    <location>
        <begin position="65"/>
        <end position="83"/>
    </location>
</feature>
<dbReference type="PANTHER" id="PTHR28259:SF1">
    <property type="entry name" value="FLUORIDE EXPORT PROTEIN 1-RELATED"/>
    <property type="match status" value="1"/>
</dbReference>
<comment type="caution">
    <text evidence="11">The sequence shown here is derived from an EMBL/GenBank/DDBJ whole genome shotgun (WGS) entry which is preliminary data.</text>
</comment>
<dbReference type="GO" id="GO:0062054">
    <property type="term" value="F:fluoride channel activity"/>
    <property type="evidence" value="ECO:0007669"/>
    <property type="project" value="UniProtKB-UniRule"/>
</dbReference>
<gene>
    <name evidence="10 11" type="primary">crcB</name>
    <name evidence="10" type="synonym">fluC</name>
    <name evidence="11" type="ORF">E0L93_10725</name>
</gene>
<comment type="similarity">
    <text evidence="7 10">Belongs to the fluoride channel Fluc/FEX (TC 1.A.43) family.</text>
</comment>
<keyword evidence="4 10" id="KW-1133">Transmembrane helix</keyword>
<keyword evidence="10" id="KW-0915">Sodium</keyword>
<dbReference type="OrthoDB" id="5148600at2"/>
<organism evidence="11 12">
    <name type="scientific">Rubrobacter taiwanensis</name>
    <dbReference type="NCBI Taxonomy" id="185139"/>
    <lineage>
        <taxon>Bacteria</taxon>
        <taxon>Bacillati</taxon>
        <taxon>Actinomycetota</taxon>
        <taxon>Rubrobacteria</taxon>
        <taxon>Rubrobacterales</taxon>
        <taxon>Rubrobacteraceae</taxon>
        <taxon>Rubrobacter</taxon>
    </lineage>
</organism>
<keyword evidence="6 10" id="KW-0407">Ion channel</keyword>
<evidence type="ECO:0000256" key="10">
    <source>
        <dbReference type="HAMAP-Rule" id="MF_00454"/>
    </source>
</evidence>
<dbReference type="EMBL" id="SKBU01000018">
    <property type="protein sequence ID" value="TCJ16142.1"/>
    <property type="molecule type" value="Genomic_DNA"/>
</dbReference>
<comment type="subcellular location">
    <subcellularLocation>
        <location evidence="1 10">Cell membrane</location>
        <topology evidence="1 10">Multi-pass membrane protein</topology>
    </subcellularLocation>
</comment>
<dbReference type="Proteomes" id="UP000295244">
    <property type="component" value="Unassembled WGS sequence"/>
</dbReference>